<dbReference type="Pfam" id="PF19864">
    <property type="entry name" value="Radical_SAM_N2"/>
    <property type="match status" value="1"/>
</dbReference>
<dbReference type="NCBIfam" id="TIGR03936">
    <property type="entry name" value="sam_1_link_chp"/>
    <property type="match status" value="1"/>
</dbReference>
<organism evidence="2 3">
    <name type="scientific">Candidatus Scatousia excrementipullorum</name>
    <dbReference type="NCBI Taxonomy" id="2840936"/>
    <lineage>
        <taxon>Bacteria</taxon>
        <taxon>Candidatus Scatousia</taxon>
    </lineage>
</organism>
<dbReference type="InterPro" id="IPR023862">
    <property type="entry name" value="CHP03960_rSAM"/>
</dbReference>
<dbReference type="SMART" id="SM00729">
    <property type="entry name" value="Elp3"/>
    <property type="match status" value="1"/>
</dbReference>
<dbReference type="Gene3D" id="3.80.30.20">
    <property type="entry name" value="tm_1862 like domain"/>
    <property type="match status" value="1"/>
</dbReference>
<dbReference type="GO" id="GO:0051536">
    <property type="term" value="F:iron-sulfur cluster binding"/>
    <property type="evidence" value="ECO:0007669"/>
    <property type="project" value="InterPro"/>
</dbReference>
<evidence type="ECO:0000313" key="3">
    <source>
        <dbReference type="Proteomes" id="UP000823632"/>
    </source>
</evidence>
<dbReference type="NCBIfam" id="TIGR03960">
    <property type="entry name" value="rSAM_fuse_unch"/>
    <property type="match status" value="1"/>
</dbReference>
<evidence type="ECO:0000313" key="2">
    <source>
        <dbReference type="EMBL" id="MBO8431186.1"/>
    </source>
</evidence>
<reference evidence="2" key="1">
    <citation type="submission" date="2020-10" db="EMBL/GenBank/DDBJ databases">
        <authorList>
            <person name="Gilroy R."/>
        </authorList>
    </citation>
    <scope>NUCLEOTIDE SEQUENCE</scope>
    <source>
        <strain evidence="2">10192</strain>
    </source>
</reference>
<dbReference type="PROSITE" id="PS51918">
    <property type="entry name" value="RADICAL_SAM"/>
    <property type="match status" value="1"/>
</dbReference>
<dbReference type="SFLD" id="SFLDG01082">
    <property type="entry name" value="B12-binding_domain_containing"/>
    <property type="match status" value="1"/>
</dbReference>
<dbReference type="EMBL" id="JADIND010000160">
    <property type="protein sequence ID" value="MBO8431186.1"/>
    <property type="molecule type" value="Genomic_DNA"/>
</dbReference>
<dbReference type="PANTHER" id="PTHR42731:SF1">
    <property type="entry name" value="RADICAL SAM DOMAIN PROTEIN"/>
    <property type="match status" value="1"/>
</dbReference>
<name>A0A9D9DPJ6_9BACT</name>
<evidence type="ECO:0000259" key="1">
    <source>
        <dbReference type="PROSITE" id="PS51918"/>
    </source>
</evidence>
<dbReference type="InterPro" id="IPR045784">
    <property type="entry name" value="Radical_SAM_N2"/>
</dbReference>
<reference evidence="2" key="2">
    <citation type="journal article" date="2021" name="PeerJ">
        <title>Extensive microbial diversity within the chicken gut microbiome revealed by metagenomics and culture.</title>
        <authorList>
            <person name="Gilroy R."/>
            <person name="Ravi A."/>
            <person name="Getino M."/>
            <person name="Pursley I."/>
            <person name="Horton D.L."/>
            <person name="Alikhan N.F."/>
            <person name="Baker D."/>
            <person name="Gharbi K."/>
            <person name="Hall N."/>
            <person name="Watson M."/>
            <person name="Adriaenssens E.M."/>
            <person name="Foster-Nyarko E."/>
            <person name="Jarju S."/>
            <person name="Secka A."/>
            <person name="Antonio M."/>
            <person name="Oren A."/>
            <person name="Chaudhuri R.R."/>
            <person name="La Ragione R."/>
            <person name="Hildebrand F."/>
            <person name="Pallen M.J."/>
        </authorList>
    </citation>
    <scope>NUCLEOTIDE SEQUENCE</scope>
    <source>
        <strain evidence="2">10192</strain>
    </source>
</reference>
<dbReference type="SFLD" id="SFLDS00029">
    <property type="entry name" value="Radical_SAM"/>
    <property type="match status" value="1"/>
</dbReference>
<feature type="domain" description="Radical SAM core" evidence="1">
    <location>
        <begin position="246"/>
        <end position="485"/>
    </location>
</feature>
<dbReference type="SUPFAM" id="SSF102114">
    <property type="entry name" value="Radical SAM enzymes"/>
    <property type="match status" value="1"/>
</dbReference>
<sequence>MDCFFKDYHEALFKCNKPYQYVGGEFLSYNKDFDSAKVRFAFAFPDKYEIGISNLGVRVLYGLINEQPDYMCDRVYAPEPDFQPKELYALESKRKIREFDAVGFSLQYEMAYPTVLKMLEMANIPYRNEQRTDDDPIIIAGGPCAFNPLPLADFIDVFMIGDGEDSIIEVCKILEKTKGLPRADRIKALCEDNFSASIAREVAQSAGGFSGKSGRWSALTGGVVTKRIAQLTYETALKSYPIPFSSSVQDRAVVEIRRGCGRMCRFCQPGHVTLPIRERPAEEIIKIAKELVHNTGYDEYSLLSLSSNDYANINEVIKELAVDFNKKKVSVSLPSQRIDGFNLELANLVQSIRKSTMTLAPEAGSQRLRDVIKKNITEDMIINAVTTLYEKGWSRVKFYFICGLPTETLEDMDEMADLFRKIRYRCKLIKKEKGLKHGMDLTCTLSIFVPKPFTPFQWCPQMNLEKVTEHINYLKEQIKTIKGVKINYHEQAVSQIEAVLTRGDERLCKYIEALYKKGCYLDAWGEYFNKDIWYETAEELEISLPELAQKQYDLDKPLPWDFINIGVDKEWFKNEYKAAFSLPEAGASSTHIVPTCQTKCVNCGVCKNLHTHKVMDKPYKMSAETAKKFDNLKIFEPHDPSTAKPVNLAVYKYRIKLTKTGILKYFSHLDWQNTFFKAIARTDLRVAFSQGFNPSMKISMGIALPLFAESKCELVDIELYDNLSTEELKLKLEKVLPPQSEILSIVKIEKSSKSIDTTVAWAEYEISVADGNLYDFEKLKYNTDRVLSSEEIFIEKKNKKGLLKKTDIKPSIKSYRFEGNSLFIILKTGQGTDSNSIPALRADVLMNLIAEGVFFNITRIRFFDNSLREL</sequence>
<dbReference type="InterPro" id="IPR023404">
    <property type="entry name" value="rSAM_horseshoe"/>
</dbReference>
<proteinExistence type="predicted"/>
<dbReference type="GO" id="GO:0003824">
    <property type="term" value="F:catalytic activity"/>
    <property type="evidence" value="ECO:0007669"/>
    <property type="project" value="InterPro"/>
</dbReference>
<dbReference type="AlphaFoldDB" id="A0A9D9DPJ6"/>
<gene>
    <name evidence="2" type="ORF">IAC76_07330</name>
</gene>
<protein>
    <submittedName>
        <fullName evidence="2">TIGR03960 family B12-binding radical SAM protein</fullName>
    </submittedName>
</protein>
<dbReference type="InterPro" id="IPR058240">
    <property type="entry name" value="rSAM_sf"/>
</dbReference>
<dbReference type="InterPro" id="IPR007197">
    <property type="entry name" value="rSAM"/>
</dbReference>
<dbReference type="PANTHER" id="PTHR42731">
    <property type="entry name" value="SLL1084 PROTEIN"/>
    <property type="match status" value="1"/>
</dbReference>
<comment type="caution">
    <text evidence="2">The sequence shown here is derived from an EMBL/GenBank/DDBJ whole genome shotgun (WGS) entry which is preliminary data.</text>
</comment>
<dbReference type="Pfam" id="PF04055">
    <property type="entry name" value="Radical_SAM"/>
    <property type="match status" value="1"/>
</dbReference>
<dbReference type="Proteomes" id="UP000823632">
    <property type="component" value="Unassembled WGS sequence"/>
</dbReference>
<dbReference type="InterPro" id="IPR018768">
    <property type="entry name" value="DUF2344"/>
</dbReference>
<dbReference type="Pfam" id="PF10105">
    <property type="entry name" value="DUF2344"/>
    <property type="match status" value="1"/>
</dbReference>
<accession>A0A9D9DPJ6</accession>
<dbReference type="InterPro" id="IPR006638">
    <property type="entry name" value="Elp3/MiaA/NifB-like_rSAM"/>
</dbReference>